<evidence type="ECO:0000313" key="2">
    <source>
        <dbReference type="EMBL" id="HIQ70483.1"/>
    </source>
</evidence>
<proteinExistence type="predicted"/>
<evidence type="ECO:0000313" key="3">
    <source>
        <dbReference type="Proteomes" id="UP000886874"/>
    </source>
</evidence>
<comment type="caution">
    <text evidence="2">The sequence shown here is derived from an EMBL/GenBank/DDBJ whole genome shotgun (WGS) entry which is preliminary data.</text>
</comment>
<dbReference type="Proteomes" id="UP000886874">
    <property type="component" value="Unassembled WGS sequence"/>
</dbReference>
<feature type="signal peptide" evidence="1">
    <location>
        <begin position="1"/>
        <end position="26"/>
    </location>
</feature>
<keyword evidence="1" id="KW-0732">Signal</keyword>
<dbReference type="InterPro" id="IPR014202">
    <property type="entry name" value="Spore_II_R"/>
</dbReference>
<reference evidence="2" key="1">
    <citation type="submission" date="2020-10" db="EMBL/GenBank/DDBJ databases">
        <authorList>
            <person name="Gilroy R."/>
        </authorList>
    </citation>
    <scope>NUCLEOTIDE SEQUENCE</scope>
    <source>
        <strain evidence="2">ChiSjej2B20-13462</strain>
    </source>
</reference>
<reference evidence="2" key="2">
    <citation type="journal article" date="2021" name="PeerJ">
        <title>Extensive microbial diversity within the chicken gut microbiome revealed by metagenomics and culture.</title>
        <authorList>
            <person name="Gilroy R."/>
            <person name="Ravi A."/>
            <person name="Getino M."/>
            <person name="Pursley I."/>
            <person name="Horton D.L."/>
            <person name="Alikhan N.F."/>
            <person name="Baker D."/>
            <person name="Gharbi K."/>
            <person name="Hall N."/>
            <person name="Watson M."/>
            <person name="Adriaenssens E.M."/>
            <person name="Foster-Nyarko E."/>
            <person name="Jarju S."/>
            <person name="Secka A."/>
            <person name="Antonio M."/>
            <person name="Oren A."/>
            <person name="Chaudhuri R.R."/>
            <person name="La Ragione R."/>
            <person name="Hildebrand F."/>
            <person name="Pallen M.J."/>
        </authorList>
    </citation>
    <scope>NUCLEOTIDE SEQUENCE</scope>
    <source>
        <strain evidence="2">ChiSjej2B20-13462</strain>
    </source>
</reference>
<feature type="chain" id="PRO_5038494483" evidence="1">
    <location>
        <begin position="27"/>
        <end position="203"/>
    </location>
</feature>
<name>A0A9D0Z9S2_9FIRM</name>
<organism evidence="2 3">
    <name type="scientific">Candidatus Avoscillospira stercorigallinarum</name>
    <dbReference type="NCBI Taxonomy" id="2840708"/>
    <lineage>
        <taxon>Bacteria</taxon>
        <taxon>Bacillati</taxon>
        <taxon>Bacillota</taxon>
        <taxon>Clostridia</taxon>
        <taxon>Eubacteriales</taxon>
        <taxon>Oscillospiraceae</taxon>
        <taxon>Oscillospiraceae incertae sedis</taxon>
        <taxon>Candidatus Avoscillospira</taxon>
    </lineage>
</organism>
<dbReference type="PROSITE" id="PS51257">
    <property type="entry name" value="PROKAR_LIPOPROTEIN"/>
    <property type="match status" value="1"/>
</dbReference>
<accession>A0A9D0Z9S2</accession>
<dbReference type="AlphaFoldDB" id="A0A9D0Z9S2"/>
<gene>
    <name evidence="2" type="ORF">IAA67_09160</name>
</gene>
<dbReference type="Pfam" id="PF09551">
    <property type="entry name" value="Spore_II_R"/>
    <property type="match status" value="1"/>
</dbReference>
<evidence type="ECO:0000256" key="1">
    <source>
        <dbReference type="SAM" id="SignalP"/>
    </source>
</evidence>
<dbReference type="EMBL" id="DVFN01000134">
    <property type="protein sequence ID" value="HIQ70483.1"/>
    <property type="molecule type" value="Genomic_DNA"/>
</dbReference>
<sequence>MVLTKSKAIILAAALILAAACMGAAALQREQMALAEKLIRLHVVANSDSEADQAVKLRVRDAVLAVTQPLTAGEDPYGALAGALPEIQQAAEDCLSTLGVSDAVAVSLGPEEFPTRVYESFALPAGQYMSLRVTIGQGAGHNWWCVVFPTICFAATASDLESAAVSGGFTDSEVRLITEDGGYRLKFKCMEWVEQLRQWLFAS</sequence>
<protein>
    <submittedName>
        <fullName evidence="2">Stage II sporulation protein R</fullName>
    </submittedName>
</protein>